<sequence>MPLICEVIESLIARPAASSFAELMRLPVDRRCIEVLRASEAEVDAAVARIALILLAITVI</sequence>
<gene>
    <name evidence="1" type="ORF">SP5_048_00450</name>
</gene>
<comment type="caution">
    <text evidence="1">The sequence shown here is derived from an EMBL/GenBank/DDBJ whole genome shotgun (WGS) entry which is preliminary data.</text>
</comment>
<protein>
    <submittedName>
        <fullName evidence="1">Uncharacterized protein</fullName>
    </submittedName>
</protein>
<name>A0A0A1W7I7_9SPHN</name>
<dbReference type="EMBL" id="BBPI01000048">
    <property type="protein sequence ID" value="GAM01152.1"/>
    <property type="molecule type" value="Genomic_DNA"/>
</dbReference>
<keyword evidence="2" id="KW-1185">Reference proteome</keyword>
<evidence type="ECO:0000313" key="1">
    <source>
        <dbReference type="EMBL" id="GAM01152.1"/>
    </source>
</evidence>
<dbReference type="AlphaFoldDB" id="A0A0A1W7I7"/>
<organism evidence="1 2">
    <name type="scientific">Sphingomonas parapaucimobilis NBRC 15100</name>
    <dbReference type="NCBI Taxonomy" id="1219049"/>
    <lineage>
        <taxon>Bacteria</taxon>
        <taxon>Pseudomonadati</taxon>
        <taxon>Pseudomonadota</taxon>
        <taxon>Alphaproteobacteria</taxon>
        <taxon>Sphingomonadales</taxon>
        <taxon>Sphingomonadaceae</taxon>
        <taxon>Sphingomonas</taxon>
    </lineage>
</organism>
<dbReference type="Proteomes" id="UP000032305">
    <property type="component" value="Unassembled WGS sequence"/>
</dbReference>
<proteinExistence type="predicted"/>
<reference evidence="1 2" key="1">
    <citation type="submission" date="2014-11" db="EMBL/GenBank/DDBJ databases">
        <title>Whole genome shotgun sequence of Sphingomonas parapaucimobilis NBRC 15100.</title>
        <authorList>
            <person name="Katano-Makiyama Y."/>
            <person name="Hosoyama A."/>
            <person name="Hashimoto M."/>
            <person name="Hosoyama Y."/>
            <person name="Noguchi M."/>
            <person name="Numata M."/>
            <person name="Tsuchikane K."/>
            <person name="Hirakata S."/>
            <person name="Uohara A."/>
            <person name="Shimodaira J."/>
            <person name="Ohji S."/>
            <person name="Ichikawa N."/>
            <person name="Kimura A."/>
            <person name="Yamazoe A."/>
            <person name="Fujita N."/>
        </authorList>
    </citation>
    <scope>NUCLEOTIDE SEQUENCE [LARGE SCALE GENOMIC DNA]</scope>
    <source>
        <strain evidence="1 2">NBRC 15100</strain>
    </source>
</reference>
<evidence type="ECO:0000313" key="2">
    <source>
        <dbReference type="Proteomes" id="UP000032305"/>
    </source>
</evidence>
<accession>A0A0A1W7I7</accession>